<dbReference type="PIRSF" id="PIRSF000137">
    <property type="entry name" value="Alcohol_oxidase"/>
    <property type="match status" value="1"/>
</dbReference>
<evidence type="ECO:0000256" key="3">
    <source>
        <dbReference type="ARBA" id="ARBA00022630"/>
    </source>
</evidence>
<accession>A0ABX0ZL96</accession>
<evidence type="ECO:0000256" key="2">
    <source>
        <dbReference type="ARBA" id="ARBA00010790"/>
    </source>
</evidence>
<dbReference type="Proteomes" id="UP000734511">
    <property type="component" value="Unassembled WGS sequence"/>
</dbReference>
<dbReference type="SUPFAM" id="SSF51905">
    <property type="entry name" value="FAD/NAD(P)-binding domain"/>
    <property type="match status" value="1"/>
</dbReference>
<name>A0ABX0ZL96_9ACTN</name>
<dbReference type="InterPro" id="IPR007867">
    <property type="entry name" value="GMC_OxRtase_C"/>
</dbReference>
<evidence type="ECO:0000256" key="4">
    <source>
        <dbReference type="ARBA" id="ARBA00022827"/>
    </source>
</evidence>
<dbReference type="SUPFAM" id="SSF54373">
    <property type="entry name" value="FAD-linked reductases, C-terminal domain"/>
    <property type="match status" value="1"/>
</dbReference>
<evidence type="ECO:0000256" key="1">
    <source>
        <dbReference type="ARBA" id="ARBA00001974"/>
    </source>
</evidence>
<dbReference type="InterPro" id="IPR000172">
    <property type="entry name" value="GMC_OxRdtase_N"/>
</dbReference>
<dbReference type="Pfam" id="PF00732">
    <property type="entry name" value="GMC_oxred_N"/>
    <property type="match status" value="1"/>
</dbReference>
<dbReference type="InterPro" id="IPR012132">
    <property type="entry name" value="GMC_OxRdtase"/>
</dbReference>
<evidence type="ECO:0000313" key="8">
    <source>
        <dbReference type="Proteomes" id="UP000734511"/>
    </source>
</evidence>
<dbReference type="EMBL" id="JAATEJ010000010">
    <property type="protein sequence ID" value="NJP44630.1"/>
    <property type="molecule type" value="Genomic_DNA"/>
</dbReference>
<dbReference type="InterPro" id="IPR036188">
    <property type="entry name" value="FAD/NAD-bd_sf"/>
</dbReference>
<keyword evidence="4" id="KW-0274">FAD</keyword>
<keyword evidence="3" id="KW-0285">Flavoprotein</keyword>
<sequence>MSFDVVVIGAGSAGAVLAARLSQLPGLRVALIEAGPDYPDPDTLPGELRYGNATAAYVTTHGHMWGYQARAAQGQPLRPLPRGKVVGGTSAINGQVFLRGLRDDFRAWRDLGNDLWDYDSLLPAMRAIEHDLDFTDPWHGTRGPIKVRRYPREEWLPPQTAFYEACRQDFADCPDANAPDATGVGPIPFNNVGGIRASTALTYLPAARARPDFTLLPDTRARRLLFSGTRATGVEVEHAGRVETVTAGQIVLSAGVIGSPQLLMLSGVGDPDALVRLGIAPVAKLPAVGRNLADHQVADLVWEVAPETVRAGAATPRVQVALRYTADGSADADDMQITVRTAAPGRHGDSLVSLVPAIELPHSTGSVTLTSADPAVQPAVELRFLHEPGDLRRLREAVRLTVDISRRAPMAALLGRRTTLTDRELADDGAVDRWLRATVRTSHHTGGTCRMGPAADPSAVVDQYGRVHGLQNLRVADASVFPRMVRANTAVTTMTVAERIAEFMQRELDGGAAA</sequence>
<dbReference type="Gene3D" id="3.30.410.40">
    <property type="match status" value="1"/>
</dbReference>
<evidence type="ECO:0000259" key="5">
    <source>
        <dbReference type="Pfam" id="PF00732"/>
    </source>
</evidence>
<dbReference type="RefSeq" id="WP_167983501.1">
    <property type="nucleotide sequence ID" value="NZ_JAATEJ010000010.1"/>
</dbReference>
<comment type="caution">
    <text evidence="7">The sequence shown here is derived from an EMBL/GenBank/DDBJ whole genome shotgun (WGS) entry which is preliminary data.</text>
</comment>
<dbReference type="Gene3D" id="3.50.50.60">
    <property type="entry name" value="FAD/NAD(P)-binding domain"/>
    <property type="match status" value="1"/>
</dbReference>
<protein>
    <submittedName>
        <fullName evidence="7">Mycofactocin system GMC family oxidoreductase MftG</fullName>
    </submittedName>
</protein>
<gene>
    <name evidence="7" type="ORF">HCN08_14685</name>
</gene>
<feature type="domain" description="Glucose-methanol-choline oxidoreductase C-terminal" evidence="6">
    <location>
        <begin position="361"/>
        <end position="497"/>
    </location>
</feature>
<evidence type="ECO:0000313" key="7">
    <source>
        <dbReference type="EMBL" id="NJP44630.1"/>
    </source>
</evidence>
<reference evidence="7 8" key="1">
    <citation type="submission" date="2020-03" db="EMBL/GenBank/DDBJ databases">
        <title>WGS of actinomycetes isolated from Thailand.</title>
        <authorList>
            <person name="Thawai C."/>
        </authorList>
    </citation>
    <scope>NUCLEOTIDE SEQUENCE [LARGE SCALE GENOMIC DNA]</scope>
    <source>
        <strain evidence="7 8">PRB2-1</strain>
    </source>
</reference>
<comment type="similarity">
    <text evidence="2">Belongs to the GMC oxidoreductase family.</text>
</comment>
<feature type="domain" description="Glucose-methanol-choline oxidoreductase N-terminal" evidence="5">
    <location>
        <begin position="4"/>
        <end position="297"/>
    </location>
</feature>
<comment type="cofactor">
    <cofactor evidence="1">
        <name>FAD</name>
        <dbReference type="ChEBI" id="CHEBI:57692"/>
    </cofactor>
</comment>
<dbReference type="PANTHER" id="PTHR11552">
    <property type="entry name" value="GLUCOSE-METHANOL-CHOLINE GMC OXIDOREDUCTASE"/>
    <property type="match status" value="1"/>
</dbReference>
<evidence type="ECO:0000259" key="6">
    <source>
        <dbReference type="Pfam" id="PF05199"/>
    </source>
</evidence>
<dbReference type="Pfam" id="PF05199">
    <property type="entry name" value="GMC_oxred_C"/>
    <property type="match status" value="1"/>
</dbReference>
<organism evidence="7 8">
    <name type="scientific">Actinacidiphila epipremni</name>
    <dbReference type="NCBI Taxonomy" id="2053013"/>
    <lineage>
        <taxon>Bacteria</taxon>
        <taxon>Bacillati</taxon>
        <taxon>Actinomycetota</taxon>
        <taxon>Actinomycetes</taxon>
        <taxon>Kitasatosporales</taxon>
        <taxon>Streptomycetaceae</taxon>
        <taxon>Actinacidiphila</taxon>
    </lineage>
</organism>
<keyword evidence="8" id="KW-1185">Reference proteome</keyword>
<dbReference type="PANTHER" id="PTHR11552:SF147">
    <property type="entry name" value="CHOLINE DEHYDROGENASE, MITOCHONDRIAL"/>
    <property type="match status" value="1"/>
</dbReference>
<proteinExistence type="inferred from homology"/>